<dbReference type="PATRIC" id="fig|1229783.3.peg.1234"/>
<keyword evidence="2" id="KW-0472">Membrane</keyword>
<evidence type="ECO:0000313" key="4">
    <source>
        <dbReference type="Proteomes" id="UP000009885"/>
    </source>
</evidence>
<organism evidence="3 4">
    <name type="scientific">Staphylococcus massiliensis S46</name>
    <dbReference type="NCBI Taxonomy" id="1229783"/>
    <lineage>
        <taxon>Bacteria</taxon>
        <taxon>Bacillati</taxon>
        <taxon>Bacillota</taxon>
        <taxon>Bacilli</taxon>
        <taxon>Bacillales</taxon>
        <taxon>Staphylococcaceae</taxon>
        <taxon>Staphylococcus</taxon>
    </lineage>
</organism>
<keyword evidence="4" id="KW-1185">Reference proteome</keyword>
<gene>
    <name evidence="3" type="ORF">C273_06103</name>
</gene>
<sequence>MNKINWKVRLKRKSFWVAIISALALFVNNITGAFGVDYSQQVEQSVDIASSVLILLAGLGVIIDPTTKGVKDSAIVQTYEHPRDDKNPHDQVTYIKNDGGNEHE</sequence>
<reference evidence="3 4" key="1">
    <citation type="journal article" date="2013" name="Genome Announc.">
        <title>Genome Sequence of Staphylococcus massiliensis Strain S46, Isolated from the Surface of Healthy Human Skin.</title>
        <authorList>
            <person name="Srivastav R."/>
            <person name="Singh A."/>
            <person name="Jangir P.K."/>
            <person name="Kumari C."/>
            <person name="Muduli S."/>
            <person name="Sharma R."/>
        </authorList>
    </citation>
    <scope>NUCLEOTIDE SEQUENCE [LARGE SCALE GENOMIC DNA]</scope>
    <source>
        <strain evidence="3 4">S46</strain>
    </source>
</reference>
<evidence type="ECO:0008006" key="5">
    <source>
        <dbReference type="Google" id="ProtNLM"/>
    </source>
</evidence>
<dbReference type="Proteomes" id="UP000009885">
    <property type="component" value="Unassembled WGS sequence"/>
</dbReference>
<dbReference type="InterPro" id="IPR006485">
    <property type="entry name" value="Phage-like_holin"/>
</dbReference>
<evidence type="ECO:0000313" key="3">
    <source>
        <dbReference type="EMBL" id="EKU48009.1"/>
    </source>
</evidence>
<evidence type="ECO:0000256" key="1">
    <source>
        <dbReference type="SAM" id="MobiDB-lite"/>
    </source>
</evidence>
<dbReference type="EMBL" id="AMSQ01000008">
    <property type="protein sequence ID" value="EKU48009.1"/>
    <property type="molecule type" value="Genomic_DNA"/>
</dbReference>
<dbReference type="eggNOG" id="COG5546">
    <property type="taxonomic scope" value="Bacteria"/>
</dbReference>
<proteinExistence type="predicted"/>
<feature type="compositionally biased region" description="Basic and acidic residues" evidence="1">
    <location>
        <begin position="80"/>
        <end position="89"/>
    </location>
</feature>
<dbReference type="STRING" id="1229783.C273_06103"/>
<feature type="transmembrane region" description="Helical" evidence="2">
    <location>
        <begin position="45"/>
        <end position="63"/>
    </location>
</feature>
<dbReference type="RefSeq" id="WP_009383414.1">
    <property type="nucleotide sequence ID" value="NZ_AMSQ01000008.1"/>
</dbReference>
<dbReference type="Pfam" id="PF04531">
    <property type="entry name" value="Phage_holin_1"/>
    <property type="match status" value="1"/>
</dbReference>
<dbReference type="OrthoDB" id="3176072at2"/>
<protein>
    <recommendedName>
        <fullName evidence="5">Holin</fullName>
    </recommendedName>
</protein>
<keyword evidence="2" id="KW-0812">Transmembrane</keyword>
<name>K9AL48_9STAP</name>
<comment type="caution">
    <text evidence="3">The sequence shown here is derived from an EMBL/GenBank/DDBJ whole genome shotgun (WGS) entry which is preliminary data.</text>
</comment>
<accession>K9AL48</accession>
<keyword evidence="2" id="KW-1133">Transmembrane helix</keyword>
<dbReference type="NCBIfam" id="TIGR01598">
    <property type="entry name" value="holin_phiLC3"/>
    <property type="match status" value="1"/>
</dbReference>
<evidence type="ECO:0000256" key="2">
    <source>
        <dbReference type="SAM" id="Phobius"/>
    </source>
</evidence>
<dbReference type="AlphaFoldDB" id="K9AL48"/>
<feature type="region of interest" description="Disordered" evidence="1">
    <location>
        <begin position="79"/>
        <end position="104"/>
    </location>
</feature>